<reference evidence="1" key="2">
    <citation type="submission" date="2022-01" db="EMBL/GenBank/DDBJ databases">
        <authorList>
            <person name="Yamashiro T."/>
            <person name="Shiraishi A."/>
            <person name="Satake H."/>
            <person name="Nakayama K."/>
        </authorList>
    </citation>
    <scope>NUCLEOTIDE SEQUENCE</scope>
</reference>
<dbReference type="Gene3D" id="3.30.420.10">
    <property type="entry name" value="Ribonuclease H-like superfamily/Ribonuclease H"/>
    <property type="match status" value="1"/>
</dbReference>
<dbReference type="Proteomes" id="UP001151760">
    <property type="component" value="Unassembled WGS sequence"/>
</dbReference>
<name>A0ABQ5E3T8_9ASTR</name>
<dbReference type="PANTHER" id="PTHR42648">
    <property type="entry name" value="TRANSPOSASE, PUTATIVE-RELATED"/>
    <property type="match status" value="1"/>
</dbReference>
<keyword evidence="2" id="KW-1185">Reference proteome</keyword>
<accession>A0ABQ5E3T8</accession>
<dbReference type="SUPFAM" id="SSF53098">
    <property type="entry name" value="Ribonuclease H-like"/>
    <property type="match status" value="1"/>
</dbReference>
<gene>
    <name evidence="1" type="ORF">Tco_0954407</name>
</gene>
<dbReference type="InterPro" id="IPR036397">
    <property type="entry name" value="RNaseH_sf"/>
</dbReference>
<dbReference type="EMBL" id="BQNB010015923">
    <property type="protein sequence ID" value="GJT45692.1"/>
    <property type="molecule type" value="Genomic_DNA"/>
</dbReference>
<dbReference type="InterPro" id="IPR039537">
    <property type="entry name" value="Retrotran_Ty1/copia-like"/>
</dbReference>
<reference evidence="1" key="1">
    <citation type="journal article" date="2022" name="Int. J. Mol. Sci.">
        <title>Draft Genome of Tanacetum Coccineum: Genomic Comparison of Closely Related Tanacetum-Family Plants.</title>
        <authorList>
            <person name="Yamashiro T."/>
            <person name="Shiraishi A."/>
            <person name="Nakayama K."/>
            <person name="Satake H."/>
        </authorList>
    </citation>
    <scope>NUCLEOTIDE SEQUENCE</scope>
</reference>
<comment type="caution">
    <text evidence="1">The sequence shown here is derived from an EMBL/GenBank/DDBJ whole genome shotgun (WGS) entry which is preliminary data.</text>
</comment>
<organism evidence="1 2">
    <name type="scientific">Tanacetum coccineum</name>
    <dbReference type="NCBI Taxonomy" id="301880"/>
    <lineage>
        <taxon>Eukaryota</taxon>
        <taxon>Viridiplantae</taxon>
        <taxon>Streptophyta</taxon>
        <taxon>Embryophyta</taxon>
        <taxon>Tracheophyta</taxon>
        <taxon>Spermatophyta</taxon>
        <taxon>Magnoliopsida</taxon>
        <taxon>eudicotyledons</taxon>
        <taxon>Gunneridae</taxon>
        <taxon>Pentapetalae</taxon>
        <taxon>asterids</taxon>
        <taxon>campanulids</taxon>
        <taxon>Asterales</taxon>
        <taxon>Asteraceae</taxon>
        <taxon>Asteroideae</taxon>
        <taxon>Anthemideae</taxon>
        <taxon>Anthemidinae</taxon>
        <taxon>Tanacetum</taxon>
    </lineage>
</organism>
<evidence type="ECO:0000313" key="1">
    <source>
        <dbReference type="EMBL" id="GJT45692.1"/>
    </source>
</evidence>
<protein>
    <submittedName>
        <fullName evidence="1">Gag-pol polyprotein</fullName>
    </submittedName>
</protein>
<sequence length="72" mass="7977">MVKCFRCDLGCEYTSKEFTSLLASDGSMCQISCTDTPQQNGVAEKKHHHLVKTTRSFILSAIMTSVCLGKLF</sequence>
<evidence type="ECO:0000313" key="2">
    <source>
        <dbReference type="Proteomes" id="UP001151760"/>
    </source>
</evidence>
<dbReference type="InterPro" id="IPR012337">
    <property type="entry name" value="RNaseH-like_sf"/>
</dbReference>
<proteinExistence type="predicted"/>
<dbReference type="PANTHER" id="PTHR42648:SF28">
    <property type="entry name" value="TRANSPOSON-ENCODED PROTEIN WITH RIBONUCLEASE H-LIKE AND RETROVIRUS ZINC FINGER-LIKE DOMAINS"/>
    <property type="match status" value="1"/>
</dbReference>